<feature type="transmembrane region" description="Helical" evidence="7">
    <location>
        <begin position="302"/>
        <end position="321"/>
    </location>
</feature>
<dbReference type="PANTHER" id="PTHR10783:SF103">
    <property type="entry name" value="SOLUTE CARRIER FAMILY 53 MEMBER 1"/>
    <property type="match status" value="1"/>
</dbReference>
<dbReference type="InterPro" id="IPR004331">
    <property type="entry name" value="SPX_dom"/>
</dbReference>
<dbReference type="PROSITE" id="PS51380">
    <property type="entry name" value="EXS"/>
    <property type="match status" value="1"/>
</dbReference>
<name>A0A367KF44_RHIAZ</name>
<proteinExistence type="inferred from homology"/>
<reference evidence="10 11" key="1">
    <citation type="journal article" date="2018" name="G3 (Bethesda)">
        <title>Phylogenetic and Phylogenomic Definition of Rhizopus Species.</title>
        <authorList>
            <person name="Gryganskyi A.P."/>
            <person name="Golan J."/>
            <person name="Dolatabadi S."/>
            <person name="Mondo S."/>
            <person name="Robb S."/>
            <person name="Idnurm A."/>
            <person name="Muszewska A."/>
            <person name="Steczkiewicz K."/>
            <person name="Masonjones S."/>
            <person name="Liao H.L."/>
            <person name="Gajdeczka M.T."/>
            <person name="Anike F."/>
            <person name="Vuek A."/>
            <person name="Anishchenko I.M."/>
            <person name="Voigt K."/>
            <person name="de Hoog G.S."/>
            <person name="Smith M.E."/>
            <person name="Heitman J."/>
            <person name="Vilgalys R."/>
            <person name="Stajich J.E."/>
        </authorList>
    </citation>
    <scope>NUCLEOTIDE SEQUENCE [LARGE SCALE GENOMIC DNA]</scope>
    <source>
        <strain evidence="10 11">CBS 357.93</strain>
    </source>
</reference>
<dbReference type="GO" id="GO:0005794">
    <property type="term" value="C:Golgi apparatus"/>
    <property type="evidence" value="ECO:0007669"/>
    <property type="project" value="TreeGrafter"/>
</dbReference>
<keyword evidence="3 7" id="KW-0812">Transmembrane</keyword>
<protein>
    <submittedName>
        <fullName evidence="10">Xenotropic and polytropic retrovirus receptor 1</fullName>
    </submittedName>
</protein>
<evidence type="ECO:0000256" key="1">
    <source>
        <dbReference type="ARBA" id="ARBA00004141"/>
    </source>
</evidence>
<keyword evidence="4 7" id="KW-1133">Transmembrane helix</keyword>
<feature type="domain" description="SPX" evidence="9">
    <location>
        <begin position="1"/>
        <end position="246"/>
    </location>
</feature>
<comment type="similarity">
    <text evidence="2">Belongs to the SYG1 (TC 2.A.94) family.</text>
</comment>
<evidence type="ECO:0000259" key="8">
    <source>
        <dbReference type="PROSITE" id="PS51380"/>
    </source>
</evidence>
<dbReference type="OrthoDB" id="9970435at2759"/>
<gene>
    <name evidence="10" type="primary">XPR1</name>
    <name evidence="10" type="ORF">CU097_015620</name>
</gene>
<dbReference type="PANTHER" id="PTHR10783">
    <property type="entry name" value="XENOTROPIC AND POLYTROPIC RETROVIRUS RECEPTOR 1-RELATED"/>
    <property type="match status" value="1"/>
</dbReference>
<dbReference type="Pfam" id="PF03105">
    <property type="entry name" value="SPX"/>
    <property type="match status" value="2"/>
</dbReference>
<sequence length="784" mass="91979">MKFSKYLESQSVPEWRKAYIYYKGLKKKLKQVERFRKSKERRAAAYIDQYFQNIDQTPSHKLGSGICNSPSFIYYFDRSTSRPASIKTSRTSISILDEVLYHASSSERQFFDSLDYELDKISRFYNEKEQEAKLKLDVLKVQVQFIAEFGRQLLDLGPTQLLSRQVEDGRSHGFKYQDQSYTLFPNGEQRISYTVARNRLKKAITEYYRSLEFLKSYRELNETGFQKILKKFDKIAGWKASTLYMKVVRKQHWITSTELNRIINETETLYINEFADGHRRRGMSKLRAPETNKEYTSTTLRVGILLGMAITLFIQAIQIAADPSIWIQLPNIYINMQIYACFLLPVLFCLGFSVNLIIWHRARINYKFIFELNPRQNLDYHQFAELPSFLLFISAFIIYSDFSQLAYPTVPSELYPLILFIAYMVIMLCPFNMFYLSARRWLGTTLVRIVLSYFFAVEFRDFFIADELNSLAYSIWTSSYFFCAYSEHWSNLEETCNVPQYWISPILASLPPWWRLLQCFRRYKDSNEKVHLLNAAKYTSSILAALVSGARRIYPSRGMNILWVCVCIVNSCYTTIWDIKMDWGLFMPNSKHFLLRDELVFSRWTYYVAISINILLRFSWTISTWGLPLSSQLLAFLIALLEGYRRIQWNVFRLENEHLNNCGQYRAIKEIPLPFALCETNVDQDPLERVSLKSAEPIPIARHPSYHTIRQSYDVGSFYGRRDFENKRDEDVPVGSVNSLCRKPSTLEHVLTHIRSLRGSLQGSDNSDDDEDDSEDGRDGEHDL</sequence>
<feature type="transmembrane region" description="Helical" evidence="7">
    <location>
        <begin position="380"/>
        <end position="402"/>
    </location>
</feature>
<dbReference type="GO" id="GO:0005886">
    <property type="term" value="C:plasma membrane"/>
    <property type="evidence" value="ECO:0007669"/>
    <property type="project" value="TreeGrafter"/>
</dbReference>
<organism evidence="10 11">
    <name type="scientific">Rhizopus azygosporus</name>
    <name type="common">Rhizopus microsporus var. azygosporus</name>
    <dbReference type="NCBI Taxonomy" id="86630"/>
    <lineage>
        <taxon>Eukaryota</taxon>
        <taxon>Fungi</taxon>
        <taxon>Fungi incertae sedis</taxon>
        <taxon>Mucoromycota</taxon>
        <taxon>Mucoromycotina</taxon>
        <taxon>Mucoromycetes</taxon>
        <taxon>Mucorales</taxon>
        <taxon>Mucorineae</taxon>
        <taxon>Rhizopodaceae</taxon>
        <taxon>Rhizopus</taxon>
    </lineage>
</organism>
<dbReference type="AlphaFoldDB" id="A0A367KF44"/>
<feature type="compositionally biased region" description="Acidic residues" evidence="6">
    <location>
        <begin position="766"/>
        <end position="776"/>
    </location>
</feature>
<dbReference type="Pfam" id="PF03124">
    <property type="entry name" value="EXS"/>
    <property type="match status" value="1"/>
</dbReference>
<dbReference type="GO" id="GO:0006817">
    <property type="term" value="P:phosphate ion transport"/>
    <property type="evidence" value="ECO:0007669"/>
    <property type="project" value="TreeGrafter"/>
</dbReference>
<feature type="transmembrane region" description="Helical" evidence="7">
    <location>
        <begin position="561"/>
        <end position="579"/>
    </location>
</feature>
<dbReference type="STRING" id="86630.A0A367KF44"/>
<evidence type="ECO:0000256" key="3">
    <source>
        <dbReference type="ARBA" id="ARBA00022692"/>
    </source>
</evidence>
<evidence type="ECO:0000256" key="5">
    <source>
        <dbReference type="ARBA" id="ARBA00023136"/>
    </source>
</evidence>
<dbReference type="GO" id="GO:0016036">
    <property type="term" value="P:cellular response to phosphate starvation"/>
    <property type="evidence" value="ECO:0007669"/>
    <property type="project" value="TreeGrafter"/>
</dbReference>
<evidence type="ECO:0000313" key="11">
    <source>
        <dbReference type="Proteomes" id="UP000252139"/>
    </source>
</evidence>
<feature type="domain" description="EXS" evidence="8">
    <location>
        <begin position="495"/>
        <end position="685"/>
    </location>
</feature>
<comment type="subcellular location">
    <subcellularLocation>
        <location evidence="1">Membrane</location>
        <topology evidence="1">Multi-pass membrane protein</topology>
    </subcellularLocation>
</comment>
<keyword evidence="10" id="KW-0675">Receptor</keyword>
<dbReference type="CDD" id="cd14475">
    <property type="entry name" value="SPX_SYG1_like"/>
    <property type="match status" value="1"/>
</dbReference>
<dbReference type="Proteomes" id="UP000252139">
    <property type="component" value="Unassembled WGS sequence"/>
</dbReference>
<evidence type="ECO:0000256" key="4">
    <source>
        <dbReference type="ARBA" id="ARBA00022989"/>
    </source>
</evidence>
<dbReference type="InterPro" id="IPR004342">
    <property type="entry name" value="EXS_C"/>
</dbReference>
<evidence type="ECO:0000313" key="10">
    <source>
        <dbReference type="EMBL" id="RCI00740.1"/>
    </source>
</evidence>
<feature type="transmembrane region" description="Helical" evidence="7">
    <location>
        <begin position="414"/>
        <end position="436"/>
    </location>
</feature>
<dbReference type="PROSITE" id="PS51382">
    <property type="entry name" value="SPX"/>
    <property type="match status" value="1"/>
</dbReference>
<evidence type="ECO:0000256" key="7">
    <source>
        <dbReference type="SAM" id="Phobius"/>
    </source>
</evidence>
<evidence type="ECO:0000259" key="9">
    <source>
        <dbReference type="PROSITE" id="PS51382"/>
    </source>
</evidence>
<evidence type="ECO:0000256" key="6">
    <source>
        <dbReference type="SAM" id="MobiDB-lite"/>
    </source>
</evidence>
<accession>A0A367KF44</accession>
<feature type="transmembrane region" description="Helical" evidence="7">
    <location>
        <begin position="336"/>
        <end position="359"/>
    </location>
</feature>
<feature type="transmembrane region" description="Helical" evidence="7">
    <location>
        <begin position="625"/>
        <end position="644"/>
    </location>
</feature>
<evidence type="ECO:0000256" key="2">
    <source>
        <dbReference type="ARBA" id="ARBA00009665"/>
    </source>
</evidence>
<comment type="caution">
    <text evidence="10">The sequence shown here is derived from an EMBL/GenBank/DDBJ whole genome shotgun (WGS) entry which is preliminary data.</text>
</comment>
<dbReference type="GO" id="GO:0000822">
    <property type="term" value="F:inositol hexakisphosphate binding"/>
    <property type="evidence" value="ECO:0007669"/>
    <property type="project" value="TreeGrafter"/>
</dbReference>
<keyword evidence="5 7" id="KW-0472">Membrane</keyword>
<keyword evidence="11" id="KW-1185">Reference proteome</keyword>
<feature type="region of interest" description="Disordered" evidence="6">
    <location>
        <begin position="758"/>
        <end position="784"/>
    </location>
</feature>
<dbReference type="EMBL" id="PJQL01000043">
    <property type="protein sequence ID" value="RCI00740.1"/>
    <property type="molecule type" value="Genomic_DNA"/>
</dbReference>